<accession>A0A6M3XK44</accession>
<evidence type="ECO:0000313" key="1">
    <source>
        <dbReference type="EMBL" id="QJA65837.1"/>
    </source>
</evidence>
<dbReference type="AlphaFoldDB" id="A0A6M3XK44"/>
<dbReference type="EMBL" id="MT144726">
    <property type="protein sequence ID" value="QJH98314.1"/>
    <property type="molecule type" value="Genomic_DNA"/>
</dbReference>
<protein>
    <submittedName>
        <fullName evidence="2">Uncharacterized protein</fullName>
    </submittedName>
</protein>
<organism evidence="2">
    <name type="scientific">viral metagenome</name>
    <dbReference type="NCBI Taxonomy" id="1070528"/>
    <lineage>
        <taxon>unclassified sequences</taxon>
        <taxon>metagenomes</taxon>
        <taxon>organismal metagenomes</taxon>
    </lineage>
</organism>
<dbReference type="EMBL" id="MT145192">
    <property type="protein sequence ID" value="QJI04920.1"/>
    <property type="molecule type" value="Genomic_DNA"/>
</dbReference>
<evidence type="ECO:0000313" key="3">
    <source>
        <dbReference type="EMBL" id="QJI04920.1"/>
    </source>
</evidence>
<evidence type="ECO:0000313" key="2">
    <source>
        <dbReference type="EMBL" id="QJH98314.1"/>
    </source>
</evidence>
<dbReference type="EMBL" id="MT141545">
    <property type="protein sequence ID" value="QJA65837.1"/>
    <property type="molecule type" value="Genomic_DNA"/>
</dbReference>
<name>A0A6M3XK44_9ZZZZ</name>
<gene>
    <name evidence="3" type="ORF">MM415A00125_0013</name>
    <name evidence="1" type="ORF">MM415B00372_0028</name>
    <name evidence="2" type="ORF">TM448B01265_0014</name>
</gene>
<reference evidence="2" key="1">
    <citation type="submission" date="2020-03" db="EMBL/GenBank/DDBJ databases">
        <title>The deep terrestrial virosphere.</title>
        <authorList>
            <person name="Holmfeldt K."/>
            <person name="Nilsson E."/>
            <person name="Simone D."/>
            <person name="Lopez-Fernandez M."/>
            <person name="Wu X."/>
            <person name="de Brujin I."/>
            <person name="Lundin D."/>
            <person name="Andersson A."/>
            <person name="Bertilsson S."/>
            <person name="Dopson M."/>
        </authorList>
    </citation>
    <scope>NUCLEOTIDE SEQUENCE</scope>
    <source>
        <strain evidence="3">MM415A00125</strain>
        <strain evidence="1">MM415B00372</strain>
        <strain evidence="2">TM448B01265</strain>
    </source>
</reference>
<proteinExistence type="predicted"/>
<sequence length="51" mass="6119">MAKLKLFLWQMGLYPDRCPYCGEGLTKTGHIKEFYQNYKCRTKDCHFNVEI</sequence>